<name>A0A482M5A6_ENTCL</name>
<protein>
    <submittedName>
        <fullName evidence="1">Uncharacterized protein</fullName>
    </submittedName>
</protein>
<reference evidence="1" key="1">
    <citation type="submission" date="2018-09" db="EMBL/GenBank/DDBJ databases">
        <authorList>
            <person name="Zhou D."/>
        </authorList>
    </citation>
    <scope>NUCLEOTIDE SEQUENCE</scope>
    <source>
        <strain evidence="1">12949</strain>
        <plasmid evidence="1">p12949-FIIY</plasmid>
    </source>
</reference>
<accession>A0A482M5A6</accession>
<dbReference type="AlphaFoldDB" id="A0A482M5A6"/>
<organism evidence="1">
    <name type="scientific">Enterobacter cloacae</name>
    <dbReference type="NCBI Taxonomy" id="550"/>
    <lineage>
        <taxon>Bacteria</taxon>
        <taxon>Pseudomonadati</taxon>
        <taxon>Pseudomonadota</taxon>
        <taxon>Gammaproteobacteria</taxon>
        <taxon>Enterobacterales</taxon>
        <taxon>Enterobacteriaceae</taxon>
        <taxon>Enterobacter</taxon>
        <taxon>Enterobacter cloacae complex</taxon>
    </lineage>
</organism>
<geneLocation type="plasmid" evidence="1">
    <name>p12949-FIIY</name>
</geneLocation>
<keyword evidence="1" id="KW-0614">Plasmid</keyword>
<proteinExistence type="predicted"/>
<sequence>MSEEAPGNKTNIIFLRTEYRNHCNNLKIGIVIKTAEQSGTIVPVNPACGIDIPGWG</sequence>
<evidence type="ECO:0000313" key="1">
    <source>
        <dbReference type="EMBL" id="QBQ67879.1"/>
    </source>
</evidence>
<dbReference type="EMBL" id="MH909344">
    <property type="protein sequence ID" value="QBQ67879.1"/>
    <property type="molecule type" value="Genomic_DNA"/>
</dbReference>